<dbReference type="Proteomes" id="UP000280685">
    <property type="component" value="Chromosome 3"/>
</dbReference>
<evidence type="ECO:0000313" key="3">
    <source>
        <dbReference type="Proteomes" id="UP000280685"/>
    </source>
</evidence>
<accession>A0ABY6S7P6</accession>
<dbReference type="EMBL" id="LR026966">
    <property type="protein sequence ID" value="VBB77989.1"/>
    <property type="molecule type" value="Genomic_DNA"/>
</dbReference>
<feature type="compositionally biased region" description="Basic and acidic residues" evidence="1">
    <location>
        <begin position="43"/>
        <end position="55"/>
    </location>
</feature>
<reference evidence="2" key="1">
    <citation type="submission" date="2018-02" db="EMBL/GenBank/DDBJ databases">
        <authorList>
            <person name="Silar P."/>
        </authorList>
    </citation>
    <scope>NUCLEOTIDE SEQUENCE [LARGE SCALE GENOMIC DNA]</scope>
    <source>
        <strain evidence="2">T</strain>
    </source>
</reference>
<evidence type="ECO:0000313" key="2">
    <source>
        <dbReference type="EMBL" id="VBB77989.1"/>
    </source>
</evidence>
<keyword evidence="3" id="KW-1185">Reference proteome</keyword>
<feature type="region of interest" description="Disordered" evidence="1">
    <location>
        <begin position="42"/>
        <end position="84"/>
    </location>
</feature>
<proteinExistence type="predicted"/>
<evidence type="ECO:0000256" key="1">
    <source>
        <dbReference type="SAM" id="MobiDB-lite"/>
    </source>
</evidence>
<gene>
    <name evidence="2" type="ORF">PODCO_308600</name>
</gene>
<name>A0ABY6S7P6_PODCO</name>
<protein>
    <submittedName>
        <fullName evidence="2">Uncharacterized protein</fullName>
    </submittedName>
</protein>
<organism evidence="2 3">
    <name type="scientific">Podospora comata</name>
    <dbReference type="NCBI Taxonomy" id="48703"/>
    <lineage>
        <taxon>Eukaryota</taxon>
        <taxon>Fungi</taxon>
        <taxon>Dikarya</taxon>
        <taxon>Ascomycota</taxon>
        <taxon>Pezizomycotina</taxon>
        <taxon>Sordariomycetes</taxon>
        <taxon>Sordariomycetidae</taxon>
        <taxon>Sordariales</taxon>
        <taxon>Podosporaceae</taxon>
        <taxon>Podospora</taxon>
    </lineage>
</organism>
<sequence length="273" mass="30889">MASTATIPRFLLPQRGLLWRRLSPANTTSPVVLVRFSSTSQSKDGKPLVLEKPERFVPPSHGSRLPGSRRSTLGDGPRHYGGDLSESELKAQAKKDYPMTPPPEGTWAHWFFSQKWVHITVTLGTLTALSIWTFTLNYKHNTPFGDMLPPMSDFFWHPISFTRALVEVIRLNEAHNTARIQEKRRRLVEDVAKRTAYRRAHGLPEEYGMFGLKKATIDPDQVFGTEGGEKKEQQGTTVVVDDASPIAPEPKRLTDEQQKEMVGELKKKWLGIF</sequence>